<comment type="catalytic activity">
    <reaction evidence="12">
        <text>UDP-N-acetyl-alpha-D-muramoyl-L-alanyl-gamma-D-glutamyl-meso-2,6-diaminopimeloyl-D-alanyl-D-alanine + di-trans,octa-cis-undecaprenyl phosphate = di-trans,octa-cis-undecaprenyl diphospho-N-acetyl-alpha-D-muramoyl-L-alanyl-D-glutamyl-meso-2,6-diaminopimeloyl-D-alanyl-D-alanine + UMP</text>
        <dbReference type="Rhea" id="RHEA:28386"/>
        <dbReference type="ChEBI" id="CHEBI:57865"/>
        <dbReference type="ChEBI" id="CHEBI:60392"/>
        <dbReference type="ChEBI" id="CHEBI:61386"/>
        <dbReference type="ChEBI" id="CHEBI:61387"/>
        <dbReference type="EC" id="2.7.8.13"/>
    </reaction>
</comment>
<evidence type="ECO:0000256" key="3">
    <source>
        <dbReference type="ARBA" id="ARBA00022618"/>
    </source>
</evidence>
<evidence type="ECO:0000256" key="13">
    <source>
        <dbReference type="NCBIfam" id="TIGR00445"/>
    </source>
</evidence>
<dbReference type="UniPathway" id="UPA00219"/>
<evidence type="ECO:0000256" key="9">
    <source>
        <dbReference type="ARBA" id="ARBA00023136"/>
    </source>
</evidence>
<evidence type="ECO:0000256" key="12">
    <source>
        <dbReference type="HAMAP-Rule" id="MF_00038"/>
    </source>
</evidence>
<dbReference type="NCBIfam" id="TIGR00445">
    <property type="entry name" value="mraY"/>
    <property type="match status" value="1"/>
</dbReference>
<dbReference type="EMBL" id="CP018799">
    <property type="protein sequence ID" value="ATX78857.1"/>
    <property type="molecule type" value="Genomic_DNA"/>
</dbReference>
<dbReference type="GO" id="GO:0009252">
    <property type="term" value="P:peptidoglycan biosynthetic process"/>
    <property type="evidence" value="ECO:0007669"/>
    <property type="project" value="UniProtKB-UniRule"/>
</dbReference>
<dbReference type="GO" id="GO:0051301">
    <property type="term" value="P:cell division"/>
    <property type="evidence" value="ECO:0007669"/>
    <property type="project" value="UniProtKB-KW"/>
</dbReference>
<dbReference type="KEGG" id="maes:Ga0123461_0416"/>
<gene>
    <name evidence="12" type="primary">mraY</name>
    <name evidence="15" type="ORF">Ga0123461_0416</name>
</gene>
<protein>
    <recommendedName>
        <fullName evidence="12 13">Phospho-N-acetylmuramoyl-pentapeptide-transferase</fullName>
        <ecNumber evidence="12 13">2.7.8.13</ecNumber>
    </recommendedName>
    <alternativeName>
        <fullName evidence="12">UDP-MurNAc-pentapeptide phosphotransferase</fullName>
    </alternativeName>
</protein>
<dbReference type="PROSITE" id="PS01347">
    <property type="entry name" value="MRAY_1"/>
    <property type="match status" value="1"/>
</dbReference>
<comment type="cofactor">
    <cofactor evidence="12 14">
        <name>Mg(2+)</name>
        <dbReference type="ChEBI" id="CHEBI:18420"/>
    </cofactor>
</comment>
<keyword evidence="7 12" id="KW-0573">Peptidoglycan synthesis</keyword>
<dbReference type="GO" id="GO:0008963">
    <property type="term" value="F:phospho-N-acetylmuramoyl-pentapeptide-transferase activity"/>
    <property type="evidence" value="ECO:0007669"/>
    <property type="project" value="UniProtKB-UniRule"/>
</dbReference>
<evidence type="ECO:0000256" key="4">
    <source>
        <dbReference type="ARBA" id="ARBA00022679"/>
    </source>
</evidence>
<dbReference type="CDD" id="cd06852">
    <property type="entry name" value="GT_MraY"/>
    <property type="match status" value="1"/>
</dbReference>
<dbReference type="PANTHER" id="PTHR22926">
    <property type="entry name" value="PHOSPHO-N-ACETYLMURAMOYL-PENTAPEPTIDE-TRANSFERASE"/>
    <property type="match status" value="1"/>
</dbReference>
<comment type="function">
    <text evidence="12">Catalyzes the initial step of the lipid cycle reactions in the biosynthesis of the cell wall peptidoglycan: transfers peptidoglycan precursor phospho-MurNAc-pentapeptide from UDP-MurNAc-pentapeptide onto the lipid carrier undecaprenyl phosphate, yielding undecaprenyl-pyrophosphoryl-MurNAc-pentapeptide, known as lipid I.</text>
</comment>
<evidence type="ECO:0000256" key="1">
    <source>
        <dbReference type="ARBA" id="ARBA00004141"/>
    </source>
</evidence>
<feature type="transmembrane region" description="Helical" evidence="12">
    <location>
        <begin position="259"/>
        <end position="277"/>
    </location>
</feature>
<feature type="transmembrane region" description="Helical" evidence="12">
    <location>
        <begin position="74"/>
        <end position="92"/>
    </location>
</feature>
<keyword evidence="4 12" id="KW-0808">Transferase</keyword>
<dbReference type="PANTHER" id="PTHR22926:SF5">
    <property type="entry name" value="PHOSPHO-N-ACETYLMURAMOYL-PENTAPEPTIDE-TRANSFERASE HOMOLOG"/>
    <property type="match status" value="1"/>
</dbReference>
<dbReference type="InterPro" id="IPR003524">
    <property type="entry name" value="PNAcMuramoyl-5peptid_Trfase"/>
</dbReference>
<comment type="similarity">
    <text evidence="2 12">Belongs to the glycosyltransferase 4 family. MraY subfamily.</text>
</comment>
<keyword evidence="5 12" id="KW-0812">Transmembrane</keyword>
<dbReference type="GO" id="GO:0046872">
    <property type="term" value="F:metal ion binding"/>
    <property type="evidence" value="ECO:0007669"/>
    <property type="project" value="UniProtKB-KW"/>
</dbReference>
<evidence type="ECO:0000256" key="11">
    <source>
        <dbReference type="ARBA" id="ARBA00023316"/>
    </source>
</evidence>
<keyword evidence="12" id="KW-1003">Cell membrane</keyword>
<evidence type="ECO:0000256" key="14">
    <source>
        <dbReference type="PIRSR" id="PIRSR600715-1"/>
    </source>
</evidence>
<keyword evidence="10 12" id="KW-0131">Cell cycle</keyword>
<feature type="transmembrane region" description="Helical" evidence="12">
    <location>
        <begin position="169"/>
        <end position="189"/>
    </location>
</feature>
<dbReference type="Proteomes" id="UP000231701">
    <property type="component" value="Chromosome"/>
</dbReference>
<evidence type="ECO:0000256" key="2">
    <source>
        <dbReference type="ARBA" id="ARBA00005583"/>
    </source>
</evidence>
<feature type="transmembrane region" description="Helical" evidence="12">
    <location>
        <begin position="26"/>
        <end position="45"/>
    </location>
</feature>
<keyword evidence="16" id="KW-1185">Reference proteome</keyword>
<reference evidence="15 16" key="1">
    <citation type="submission" date="2016-12" db="EMBL/GenBank/DDBJ databases">
        <title>Isolation and genomic insights into novel planktonic Zetaproteobacteria from stratified waters of the Chesapeake Bay.</title>
        <authorList>
            <person name="McAllister S.M."/>
            <person name="Kato S."/>
            <person name="Chan C.S."/>
            <person name="Chiu B.K."/>
            <person name="Field E.K."/>
        </authorList>
    </citation>
    <scope>NUCLEOTIDE SEQUENCE [LARGE SCALE GENOMIC DNA]</scope>
    <source>
        <strain evidence="15 16">CP-5</strain>
    </source>
</reference>
<evidence type="ECO:0000256" key="8">
    <source>
        <dbReference type="ARBA" id="ARBA00022989"/>
    </source>
</evidence>
<keyword evidence="3 12" id="KW-0132">Cell division</keyword>
<keyword evidence="11 12" id="KW-0961">Cell wall biogenesis/degradation</keyword>
<feature type="transmembrane region" description="Helical" evidence="12">
    <location>
        <begin position="235"/>
        <end position="252"/>
    </location>
</feature>
<comment type="pathway">
    <text evidence="12">Cell wall biogenesis; peptidoglycan biosynthesis.</text>
</comment>
<dbReference type="InterPro" id="IPR018480">
    <property type="entry name" value="PNAcMuramoyl-5peptid_Trfase_CS"/>
</dbReference>
<dbReference type="HAMAP" id="MF_00038">
    <property type="entry name" value="MraY"/>
    <property type="match status" value="1"/>
</dbReference>
<dbReference type="Pfam" id="PF00953">
    <property type="entry name" value="Glycos_transf_4"/>
    <property type="match status" value="1"/>
</dbReference>
<dbReference type="GO" id="GO:0071555">
    <property type="term" value="P:cell wall organization"/>
    <property type="evidence" value="ECO:0007669"/>
    <property type="project" value="UniProtKB-KW"/>
</dbReference>
<feature type="transmembrane region" description="Helical" evidence="12">
    <location>
        <begin position="283"/>
        <end position="307"/>
    </location>
</feature>
<dbReference type="Pfam" id="PF10555">
    <property type="entry name" value="MraY_sig1"/>
    <property type="match status" value="1"/>
</dbReference>
<accession>A0A2K8KVN0</accession>
<dbReference type="RefSeq" id="WP_100276816.1">
    <property type="nucleotide sequence ID" value="NZ_CP018799.1"/>
</dbReference>
<evidence type="ECO:0000256" key="5">
    <source>
        <dbReference type="ARBA" id="ARBA00022692"/>
    </source>
</evidence>
<feature type="binding site" evidence="14">
    <location>
        <position position="263"/>
    </location>
    <ligand>
        <name>Mg(2+)</name>
        <dbReference type="ChEBI" id="CHEBI:18420"/>
    </ligand>
</feature>
<keyword evidence="12 14" id="KW-0460">Magnesium</keyword>
<keyword evidence="12 14" id="KW-0479">Metal-binding</keyword>
<organism evidence="15 16">
    <name type="scientific">Mariprofundus aestuarium</name>
    <dbReference type="NCBI Taxonomy" id="1921086"/>
    <lineage>
        <taxon>Bacteria</taxon>
        <taxon>Pseudomonadati</taxon>
        <taxon>Pseudomonadota</taxon>
        <taxon>Candidatius Mariprofundia</taxon>
        <taxon>Mariprofundales</taxon>
        <taxon>Mariprofundaceae</taxon>
        <taxon>Mariprofundus</taxon>
    </lineage>
</organism>
<comment type="subcellular location">
    <subcellularLocation>
        <location evidence="12">Cell membrane</location>
        <topology evidence="12">Multi-pass membrane protein</topology>
    </subcellularLocation>
    <subcellularLocation>
        <location evidence="1">Membrane</location>
        <topology evidence="1">Multi-pass membrane protein</topology>
    </subcellularLocation>
</comment>
<dbReference type="AlphaFoldDB" id="A0A2K8KVN0"/>
<dbReference type="GO" id="GO:0051992">
    <property type="term" value="F:UDP-N-acetylmuramoyl-L-alanyl-D-glutamyl-meso-2,6-diaminopimelyl-D-alanyl-D-alanine:undecaprenyl-phosphate transferase activity"/>
    <property type="evidence" value="ECO:0007669"/>
    <property type="project" value="RHEA"/>
</dbReference>
<sequence>MLYNLLYPLADQVSLFNLFQYITFRTVYALVTSLVLCWIIGPWFINRLRVKQGQGQPIRSDGPQTHLVKQGTPTMGGLLILLVMTIATLLWADLTNGFIWLALLVTLGYGLIGWLDDYLKIMRRNPKGLAGRWKLLLQCLFGGIAAGGLMIMTDPIVDIPFFNMQWDMGWFYVIFVLFVLVGTSNAVNLTDGLDGLAVAPTFMVASSLAVVVYLAGHAKFAAYLMIPFVPGSGELAVFCGALVGACLGFLWFNTYPAQVFMGDVGALALGGALGFVACAVHQQFLLAIAGGLFVLEAVSVMVQVASFKLTGKRVFRMAPIHHHYELKGWPEPKVIVRFWIISILLALVALSTLKIR</sequence>
<dbReference type="OrthoDB" id="5289967at2"/>
<feature type="transmembrane region" description="Helical" evidence="12">
    <location>
        <begin position="135"/>
        <end position="157"/>
    </location>
</feature>
<name>A0A2K8KVN0_MARES</name>
<evidence type="ECO:0000313" key="16">
    <source>
        <dbReference type="Proteomes" id="UP000231701"/>
    </source>
</evidence>
<dbReference type="GO" id="GO:0005886">
    <property type="term" value="C:plasma membrane"/>
    <property type="evidence" value="ECO:0007669"/>
    <property type="project" value="UniProtKB-SubCell"/>
</dbReference>
<feature type="transmembrane region" description="Helical" evidence="12">
    <location>
        <begin position="196"/>
        <end position="215"/>
    </location>
</feature>
<evidence type="ECO:0000256" key="10">
    <source>
        <dbReference type="ARBA" id="ARBA00023306"/>
    </source>
</evidence>
<proteinExistence type="inferred from homology"/>
<dbReference type="PROSITE" id="PS01348">
    <property type="entry name" value="MRAY_2"/>
    <property type="match status" value="1"/>
</dbReference>
<dbReference type="GO" id="GO:0008360">
    <property type="term" value="P:regulation of cell shape"/>
    <property type="evidence" value="ECO:0007669"/>
    <property type="project" value="UniProtKB-KW"/>
</dbReference>
<evidence type="ECO:0000256" key="7">
    <source>
        <dbReference type="ARBA" id="ARBA00022984"/>
    </source>
</evidence>
<dbReference type="EC" id="2.7.8.13" evidence="12 13"/>
<evidence type="ECO:0000256" key="6">
    <source>
        <dbReference type="ARBA" id="ARBA00022960"/>
    </source>
</evidence>
<keyword evidence="8 12" id="KW-1133">Transmembrane helix</keyword>
<feature type="transmembrane region" description="Helical" evidence="12">
    <location>
        <begin position="98"/>
        <end position="115"/>
    </location>
</feature>
<feature type="binding site" evidence="14">
    <location>
        <position position="188"/>
    </location>
    <ligand>
        <name>Mg(2+)</name>
        <dbReference type="ChEBI" id="CHEBI:18420"/>
    </ligand>
</feature>
<dbReference type="InterPro" id="IPR000715">
    <property type="entry name" value="Glycosyl_transferase_4"/>
</dbReference>
<keyword evidence="9 12" id="KW-0472">Membrane</keyword>
<feature type="transmembrane region" description="Helical" evidence="12">
    <location>
        <begin position="334"/>
        <end position="353"/>
    </location>
</feature>
<evidence type="ECO:0000313" key="15">
    <source>
        <dbReference type="EMBL" id="ATX78857.1"/>
    </source>
</evidence>
<keyword evidence="6 12" id="KW-0133">Cell shape</keyword>